<reference evidence="3" key="1">
    <citation type="submission" date="2023-02" db="EMBL/GenBank/DDBJ databases">
        <title>Description of Roseinatronobacter alkalisoli sp. nov., an alkaliphilic bacerium isolated from soda soil.</title>
        <authorList>
            <person name="Wei W."/>
        </authorList>
    </citation>
    <scope>NUCLEOTIDE SEQUENCE</scope>
    <source>
        <strain evidence="3">HJB301</strain>
    </source>
</reference>
<organism evidence="3 4">
    <name type="scientific">Roseinatronobacter alkalisoli</name>
    <dbReference type="NCBI Taxonomy" id="3028235"/>
    <lineage>
        <taxon>Bacteria</taxon>
        <taxon>Pseudomonadati</taxon>
        <taxon>Pseudomonadota</taxon>
        <taxon>Alphaproteobacteria</taxon>
        <taxon>Rhodobacterales</taxon>
        <taxon>Paracoccaceae</taxon>
        <taxon>Roseinatronobacter</taxon>
    </lineage>
</organism>
<name>A0ABT5T634_9RHOB</name>
<protein>
    <recommendedName>
        <fullName evidence="2">UPF0102 protein PUT78_05640</fullName>
    </recommendedName>
</protein>
<dbReference type="Pfam" id="PF02021">
    <property type="entry name" value="UPF0102"/>
    <property type="match status" value="1"/>
</dbReference>
<dbReference type="SUPFAM" id="SSF52980">
    <property type="entry name" value="Restriction endonuclease-like"/>
    <property type="match status" value="1"/>
</dbReference>
<dbReference type="HAMAP" id="MF_00048">
    <property type="entry name" value="UPF0102"/>
    <property type="match status" value="1"/>
</dbReference>
<comment type="similarity">
    <text evidence="1 2">Belongs to the UPF0102 family.</text>
</comment>
<dbReference type="InterPro" id="IPR011335">
    <property type="entry name" value="Restrct_endonuc-II-like"/>
</dbReference>
<evidence type="ECO:0000313" key="3">
    <source>
        <dbReference type="EMBL" id="MDD7970575.1"/>
    </source>
</evidence>
<gene>
    <name evidence="3" type="ORF">PUT78_05640</name>
</gene>
<proteinExistence type="inferred from homology"/>
<sequence length="118" mass="13096">MTVQKRNYHAGIAAEDSVLRQYLAAGYELLARRWRGQRGELDLVLSRCAEVVFVEVKKSRCFDTAAARIGAAQTERLFMTAAQFLDTCLQGQLTPARFDVALVNAQGQVSLLENALYA</sequence>
<dbReference type="PANTHER" id="PTHR34039">
    <property type="entry name" value="UPF0102 PROTEIN YRAN"/>
    <property type="match status" value="1"/>
</dbReference>
<dbReference type="PANTHER" id="PTHR34039:SF1">
    <property type="entry name" value="UPF0102 PROTEIN YRAN"/>
    <property type="match status" value="1"/>
</dbReference>
<dbReference type="EMBL" id="JAQZSM010000003">
    <property type="protein sequence ID" value="MDD7970575.1"/>
    <property type="molecule type" value="Genomic_DNA"/>
</dbReference>
<dbReference type="RefSeq" id="WP_274351203.1">
    <property type="nucleotide sequence ID" value="NZ_JAQZSM010000003.1"/>
</dbReference>
<dbReference type="InterPro" id="IPR003509">
    <property type="entry name" value="UPF0102_YraN-like"/>
</dbReference>
<evidence type="ECO:0000313" key="4">
    <source>
        <dbReference type="Proteomes" id="UP001431784"/>
    </source>
</evidence>
<dbReference type="Proteomes" id="UP001431784">
    <property type="component" value="Unassembled WGS sequence"/>
</dbReference>
<dbReference type="InterPro" id="IPR011856">
    <property type="entry name" value="tRNA_endonuc-like_dom_sf"/>
</dbReference>
<dbReference type="Gene3D" id="3.40.1350.10">
    <property type="match status" value="1"/>
</dbReference>
<evidence type="ECO:0000256" key="1">
    <source>
        <dbReference type="ARBA" id="ARBA00006738"/>
    </source>
</evidence>
<evidence type="ECO:0000256" key="2">
    <source>
        <dbReference type="HAMAP-Rule" id="MF_00048"/>
    </source>
</evidence>
<comment type="caution">
    <text evidence="3">The sequence shown here is derived from an EMBL/GenBank/DDBJ whole genome shotgun (WGS) entry which is preliminary data.</text>
</comment>
<keyword evidence="4" id="KW-1185">Reference proteome</keyword>
<accession>A0ABT5T634</accession>